<evidence type="ECO:0000256" key="1">
    <source>
        <dbReference type="SAM" id="Phobius"/>
    </source>
</evidence>
<dbReference type="EMBL" id="UINC01065911">
    <property type="protein sequence ID" value="SVB96048.1"/>
    <property type="molecule type" value="Genomic_DNA"/>
</dbReference>
<name>A0A382I956_9ZZZZ</name>
<keyword evidence="1" id="KW-1133">Transmembrane helix</keyword>
<feature type="non-terminal residue" evidence="2">
    <location>
        <position position="39"/>
    </location>
</feature>
<evidence type="ECO:0000313" key="2">
    <source>
        <dbReference type="EMBL" id="SVB96048.1"/>
    </source>
</evidence>
<protein>
    <submittedName>
        <fullName evidence="2">Uncharacterized protein</fullName>
    </submittedName>
</protein>
<dbReference type="AlphaFoldDB" id="A0A382I956"/>
<proteinExistence type="predicted"/>
<feature type="transmembrane region" description="Helical" evidence="1">
    <location>
        <begin position="20"/>
        <end position="38"/>
    </location>
</feature>
<keyword evidence="1" id="KW-0812">Transmembrane</keyword>
<reference evidence="2" key="1">
    <citation type="submission" date="2018-05" db="EMBL/GenBank/DDBJ databases">
        <authorList>
            <person name="Lanie J.A."/>
            <person name="Ng W.-L."/>
            <person name="Kazmierczak K.M."/>
            <person name="Andrzejewski T.M."/>
            <person name="Davidsen T.M."/>
            <person name="Wayne K.J."/>
            <person name="Tettelin H."/>
            <person name="Glass J.I."/>
            <person name="Rusch D."/>
            <person name="Podicherti R."/>
            <person name="Tsui H.-C.T."/>
            <person name="Winkler M.E."/>
        </authorList>
    </citation>
    <scope>NUCLEOTIDE SEQUENCE</scope>
</reference>
<accession>A0A382I956</accession>
<keyword evidence="1" id="KW-0472">Membrane</keyword>
<sequence length="39" mass="4526">MFVNFNMPNKLFIKELLNRRIPQIIGSYIIAGTSLVLFI</sequence>
<gene>
    <name evidence="2" type="ORF">METZ01_LOCUS248902</name>
</gene>
<organism evidence="2">
    <name type="scientific">marine metagenome</name>
    <dbReference type="NCBI Taxonomy" id="408172"/>
    <lineage>
        <taxon>unclassified sequences</taxon>
        <taxon>metagenomes</taxon>
        <taxon>ecological metagenomes</taxon>
    </lineage>
</organism>